<evidence type="ECO:0000256" key="5">
    <source>
        <dbReference type="ARBA" id="ARBA00023242"/>
    </source>
</evidence>
<evidence type="ECO:0000256" key="3">
    <source>
        <dbReference type="ARBA" id="ARBA00022884"/>
    </source>
</evidence>
<dbReference type="FunFam" id="3.30.70.330:FF:000286">
    <property type="entry name" value="Putative pre-mRNA branch site protein p14"/>
    <property type="match status" value="1"/>
</dbReference>
<evidence type="ECO:0000256" key="6">
    <source>
        <dbReference type="SAM" id="Coils"/>
    </source>
</evidence>
<dbReference type="InterPro" id="IPR034150">
    <property type="entry name" value="SF3B6_RRM"/>
</dbReference>
<comment type="caution">
    <text evidence="7">The sequence shown here is derived from an EMBL/GenBank/DDBJ whole genome shotgun (WGS) entry which is preliminary data.</text>
</comment>
<dbReference type="InterPro" id="IPR050441">
    <property type="entry name" value="RBM"/>
</dbReference>
<dbReference type="Proteomes" id="UP000077521">
    <property type="component" value="Unassembled WGS sequence"/>
</dbReference>
<name>A0A177TPL5_9BASI</name>
<dbReference type="SUPFAM" id="SSF54928">
    <property type="entry name" value="RNA-binding domain, RBD"/>
    <property type="match status" value="1"/>
</dbReference>
<dbReference type="Gene3D" id="3.30.70.330">
    <property type="match status" value="1"/>
</dbReference>
<dbReference type="GO" id="GO:0008380">
    <property type="term" value="P:RNA splicing"/>
    <property type="evidence" value="ECO:0007669"/>
    <property type="project" value="UniProtKB-KW"/>
</dbReference>
<dbReference type="InterPro" id="IPR000504">
    <property type="entry name" value="RRM_dom"/>
</dbReference>
<feature type="coiled-coil region" evidence="6">
    <location>
        <begin position="91"/>
        <end position="118"/>
    </location>
</feature>
<dbReference type="AlphaFoldDB" id="A0A177TPL5"/>
<evidence type="ECO:0000256" key="4">
    <source>
        <dbReference type="ARBA" id="ARBA00023187"/>
    </source>
</evidence>
<keyword evidence="2" id="KW-0507">mRNA processing</keyword>
<keyword evidence="3" id="KW-0694">RNA-binding</keyword>
<dbReference type="GO" id="GO:0005634">
    <property type="term" value="C:nucleus"/>
    <property type="evidence" value="ECO:0007669"/>
    <property type="project" value="UniProtKB-SubCell"/>
</dbReference>
<keyword evidence="8" id="KW-1185">Reference proteome</keyword>
<protein>
    <submittedName>
        <fullName evidence="7">Uncharacterized protein</fullName>
    </submittedName>
</protein>
<dbReference type="GO" id="GO:0003723">
    <property type="term" value="F:RNA binding"/>
    <property type="evidence" value="ECO:0007669"/>
    <property type="project" value="UniProtKB-UniRule"/>
</dbReference>
<keyword evidence="5" id="KW-0539">Nucleus</keyword>
<gene>
    <name evidence="7" type="ORF">A4X13_0g3037</name>
</gene>
<keyword evidence="4" id="KW-0508">mRNA splicing</keyword>
<sequence length="119" mass="13326">MSGASARERQAVSPILFVKNLNYSTTGADLYDVFGRYGAIRQVRIGDGPKTKGTAYIVYEEVADAKNALDHLNGFHLNSRYIVVLFHMPAKLSAQMDLAKREAELERLKEQHNIQESEA</sequence>
<reference evidence="7" key="2">
    <citation type="journal article" date="2019" name="IMA Fungus">
        <title>Genome sequencing and comparison of five Tilletia species to identify candidate genes for the detection of regulated species infecting wheat.</title>
        <authorList>
            <person name="Nguyen H.D.T."/>
            <person name="Sultana T."/>
            <person name="Kesanakurti P."/>
            <person name="Hambleton S."/>
        </authorList>
    </citation>
    <scope>NUCLEOTIDE SEQUENCE</scope>
    <source>
        <strain evidence="7">DAOMC 236416</strain>
    </source>
</reference>
<proteinExistence type="predicted"/>
<dbReference type="PANTHER" id="PTHR48034">
    <property type="entry name" value="TRANSFORMER-2 SEX-DETERMINING PROTEIN-RELATED"/>
    <property type="match status" value="1"/>
</dbReference>
<dbReference type="EMBL" id="LWDF02000159">
    <property type="protein sequence ID" value="KAE8255452.1"/>
    <property type="molecule type" value="Genomic_DNA"/>
</dbReference>
<organism evidence="7 8">
    <name type="scientific">Tilletia indica</name>
    <dbReference type="NCBI Taxonomy" id="43049"/>
    <lineage>
        <taxon>Eukaryota</taxon>
        <taxon>Fungi</taxon>
        <taxon>Dikarya</taxon>
        <taxon>Basidiomycota</taxon>
        <taxon>Ustilaginomycotina</taxon>
        <taxon>Exobasidiomycetes</taxon>
        <taxon>Tilletiales</taxon>
        <taxon>Tilletiaceae</taxon>
        <taxon>Tilletia</taxon>
    </lineage>
</organism>
<dbReference type="Pfam" id="PF00076">
    <property type="entry name" value="RRM_1"/>
    <property type="match status" value="1"/>
</dbReference>
<reference evidence="7" key="1">
    <citation type="submission" date="2016-04" db="EMBL/GenBank/DDBJ databases">
        <authorList>
            <person name="Nguyen H.D."/>
            <person name="Samba Siva P."/>
            <person name="Cullis J."/>
            <person name="Levesque C.A."/>
            <person name="Hambleton S."/>
        </authorList>
    </citation>
    <scope>NUCLEOTIDE SEQUENCE</scope>
    <source>
        <strain evidence="7">DAOMC 236416</strain>
    </source>
</reference>
<dbReference type="InterPro" id="IPR035979">
    <property type="entry name" value="RBD_domain_sf"/>
</dbReference>
<dbReference type="SMART" id="SM00360">
    <property type="entry name" value="RRM"/>
    <property type="match status" value="1"/>
</dbReference>
<dbReference type="GO" id="GO:0006397">
    <property type="term" value="P:mRNA processing"/>
    <property type="evidence" value="ECO:0007669"/>
    <property type="project" value="UniProtKB-KW"/>
</dbReference>
<keyword evidence="6" id="KW-0175">Coiled coil</keyword>
<dbReference type="CDD" id="cd12241">
    <property type="entry name" value="RRM_SF3B14"/>
    <property type="match status" value="1"/>
</dbReference>
<accession>A0A177TPL5</accession>
<dbReference type="OrthoDB" id="275748at2759"/>
<evidence type="ECO:0000256" key="1">
    <source>
        <dbReference type="ARBA" id="ARBA00004123"/>
    </source>
</evidence>
<evidence type="ECO:0000256" key="2">
    <source>
        <dbReference type="ARBA" id="ARBA00022664"/>
    </source>
</evidence>
<dbReference type="PROSITE" id="PS50102">
    <property type="entry name" value="RRM"/>
    <property type="match status" value="1"/>
</dbReference>
<evidence type="ECO:0000313" key="8">
    <source>
        <dbReference type="Proteomes" id="UP000077521"/>
    </source>
</evidence>
<dbReference type="InterPro" id="IPR012677">
    <property type="entry name" value="Nucleotide-bd_a/b_plait_sf"/>
</dbReference>
<evidence type="ECO:0000313" key="7">
    <source>
        <dbReference type="EMBL" id="KAE8255452.1"/>
    </source>
</evidence>
<comment type="subcellular location">
    <subcellularLocation>
        <location evidence="1">Nucleus</location>
    </subcellularLocation>
</comment>